<reference evidence="15 16" key="1">
    <citation type="submission" date="2024-09" db="EMBL/GenBank/DDBJ databases">
        <authorList>
            <person name="Sun Q."/>
            <person name="Mori K."/>
        </authorList>
    </citation>
    <scope>NUCLEOTIDE SEQUENCE [LARGE SCALE GENOMIC DNA]</scope>
    <source>
        <strain evidence="15 16">CCM 8677</strain>
    </source>
</reference>
<dbReference type="Pfam" id="PF07715">
    <property type="entry name" value="Plug"/>
    <property type="match status" value="1"/>
</dbReference>
<dbReference type="Gene3D" id="2.170.130.10">
    <property type="entry name" value="TonB-dependent receptor, plug domain"/>
    <property type="match status" value="1"/>
</dbReference>
<dbReference type="InterPro" id="IPR039426">
    <property type="entry name" value="TonB-dep_rcpt-like"/>
</dbReference>
<gene>
    <name evidence="15" type="ORF">ACFFJH_08510</name>
</gene>
<evidence type="ECO:0000256" key="11">
    <source>
        <dbReference type="RuleBase" id="RU003357"/>
    </source>
</evidence>
<keyword evidence="4 10" id="KW-1134">Transmembrane beta strand</keyword>
<feature type="chain" id="PRO_5045336802" evidence="12">
    <location>
        <begin position="28"/>
        <end position="928"/>
    </location>
</feature>
<evidence type="ECO:0000256" key="2">
    <source>
        <dbReference type="ARBA" id="ARBA00009810"/>
    </source>
</evidence>
<dbReference type="EMBL" id="JBHLXJ010000009">
    <property type="protein sequence ID" value="MFC0349847.1"/>
    <property type="molecule type" value="Genomic_DNA"/>
</dbReference>
<dbReference type="InterPro" id="IPR037066">
    <property type="entry name" value="Plug_dom_sf"/>
</dbReference>
<comment type="caution">
    <text evidence="15">The sequence shown here is derived from an EMBL/GenBank/DDBJ whole genome shotgun (WGS) entry which is preliminary data.</text>
</comment>
<keyword evidence="16" id="KW-1185">Reference proteome</keyword>
<dbReference type="InterPro" id="IPR000531">
    <property type="entry name" value="Beta-barrel_TonB"/>
</dbReference>
<evidence type="ECO:0000256" key="3">
    <source>
        <dbReference type="ARBA" id="ARBA00022448"/>
    </source>
</evidence>
<feature type="domain" description="TonB-dependent receptor-like beta-barrel" evidence="13">
    <location>
        <begin position="371"/>
        <end position="900"/>
    </location>
</feature>
<dbReference type="SUPFAM" id="SSF56935">
    <property type="entry name" value="Porins"/>
    <property type="match status" value="1"/>
</dbReference>
<keyword evidence="7 10" id="KW-0472">Membrane</keyword>
<keyword evidence="5 10" id="KW-0812">Transmembrane</keyword>
<sequence>MKLKQMTKALVAVGVVNTLVAFAPAFAQQAPEKVQRIEITGSSIKRTNTETTASVQIMTREDIERTGATTALGILTDSVAVGTSLNAASTSSGGFATGASAVGMRGLGKVATLVLVNGRRIAPYGLSDNAQQNFTDLNAIASDSIDRIEILKDGASAIYGSDAIAGVINIILRKNYQGAQIKAGYTTTENLSDRRTSNVSAIYGYGDVAKDGFNTYLTIEGNKRDGYTTGEMRNLYPDWHRLTPGRSTWDAKSQYSPTGNYFFSSTNIVAAPGCPASDIDPTDKQCKMDLLPYSGQTTNSERYALASNTRFKIGSDIDANFEVTYSSSYDSYILAPFATFSTTLNSVWYNVNAGKMVGPFNYPKLPIGHPSNPYTTPVEYRARLMDTGNGFNFNKTNSDQYRAMLALEGSLGNYDWKSAFGHMEATADKVTRSPSAKGYTDAIINKTYVFGKQNDPALLNSMFPVRTTKGKSAITFLDATLTGELMQLPAGPLSFAVGADFRHEAYEMKSSDNVLNGELVTVSGLQVKDTRNQYSIFSEATIPVVKNLEASVALRADKQGDFDAHLSPKLGLRYTVTDSLLLRATASGGFRAPNIVESGNGLGRSSVANGVNDLRRCPIAVDLNNLVQNNPAATTGDKTLANNYRTADCSSSLSTFVSSNPNLKPETSRSYTFGMVFAPSKQWNFGIDYYNIERKDEIGIRLVSDILKGEASLPAGQLTRVDNSATDNEFLALVKKYAPTNTINFQNIGKLGLVYNPYVNSGKTRASGLDFDVKTNFKIDGVGTLRVNLDGNYEMNYQIYSVADGKWNKNTVGTYDRGGQLGAKVTAALKTGNWDNAVIVNYASGYSANSLDSPTYCATQKVAAEYLATCARIDAGITTNYSLTYSGFKNTRLNFFVGNVFGAENPTSWRGGWAPNFRTFYLNGTYKF</sequence>
<evidence type="ECO:0000256" key="6">
    <source>
        <dbReference type="ARBA" id="ARBA00023077"/>
    </source>
</evidence>
<dbReference type="RefSeq" id="WP_390211662.1">
    <property type="nucleotide sequence ID" value="NZ_JBHLXJ010000009.1"/>
</dbReference>
<evidence type="ECO:0000313" key="16">
    <source>
        <dbReference type="Proteomes" id="UP001589844"/>
    </source>
</evidence>
<protein>
    <submittedName>
        <fullName evidence="15">TonB-dependent receptor plug domain-containing protein</fullName>
    </submittedName>
</protein>
<organism evidence="15 16">
    <name type="scientific">Undibacterium danionis</name>
    <dbReference type="NCBI Taxonomy" id="1812100"/>
    <lineage>
        <taxon>Bacteria</taxon>
        <taxon>Pseudomonadati</taxon>
        <taxon>Pseudomonadota</taxon>
        <taxon>Betaproteobacteria</taxon>
        <taxon>Burkholderiales</taxon>
        <taxon>Oxalobacteraceae</taxon>
        <taxon>Undibacterium</taxon>
    </lineage>
</organism>
<keyword evidence="3 10" id="KW-0813">Transport</keyword>
<evidence type="ECO:0000256" key="1">
    <source>
        <dbReference type="ARBA" id="ARBA00004571"/>
    </source>
</evidence>
<feature type="signal peptide" evidence="12">
    <location>
        <begin position="1"/>
        <end position="27"/>
    </location>
</feature>
<evidence type="ECO:0000256" key="5">
    <source>
        <dbReference type="ARBA" id="ARBA00022692"/>
    </source>
</evidence>
<dbReference type="PANTHER" id="PTHR47234:SF2">
    <property type="entry name" value="TONB-DEPENDENT RECEPTOR"/>
    <property type="match status" value="1"/>
</dbReference>
<name>A0ABV6IDE3_9BURK</name>
<evidence type="ECO:0000256" key="8">
    <source>
        <dbReference type="ARBA" id="ARBA00023170"/>
    </source>
</evidence>
<evidence type="ECO:0000256" key="7">
    <source>
        <dbReference type="ARBA" id="ARBA00023136"/>
    </source>
</evidence>
<keyword evidence="6 11" id="KW-0798">TonB box</keyword>
<evidence type="ECO:0000256" key="12">
    <source>
        <dbReference type="SAM" id="SignalP"/>
    </source>
</evidence>
<evidence type="ECO:0000259" key="13">
    <source>
        <dbReference type="Pfam" id="PF00593"/>
    </source>
</evidence>
<comment type="similarity">
    <text evidence="2 10 11">Belongs to the TonB-dependent receptor family.</text>
</comment>
<comment type="subcellular location">
    <subcellularLocation>
        <location evidence="1 10">Cell outer membrane</location>
        <topology evidence="1 10">Multi-pass membrane protein</topology>
    </subcellularLocation>
</comment>
<dbReference type="PROSITE" id="PS52016">
    <property type="entry name" value="TONB_DEPENDENT_REC_3"/>
    <property type="match status" value="1"/>
</dbReference>
<dbReference type="InterPro" id="IPR036942">
    <property type="entry name" value="Beta-barrel_TonB_sf"/>
</dbReference>
<dbReference type="Gene3D" id="2.40.170.20">
    <property type="entry name" value="TonB-dependent receptor, beta-barrel domain"/>
    <property type="match status" value="1"/>
</dbReference>
<proteinExistence type="inferred from homology"/>
<keyword evidence="9 10" id="KW-0998">Cell outer membrane</keyword>
<evidence type="ECO:0000313" key="15">
    <source>
        <dbReference type="EMBL" id="MFC0349847.1"/>
    </source>
</evidence>
<dbReference type="InterPro" id="IPR012910">
    <property type="entry name" value="Plug_dom"/>
</dbReference>
<keyword evidence="8 15" id="KW-0675">Receptor</keyword>
<dbReference type="Pfam" id="PF00593">
    <property type="entry name" value="TonB_dep_Rec_b-barrel"/>
    <property type="match status" value="1"/>
</dbReference>
<evidence type="ECO:0000256" key="4">
    <source>
        <dbReference type="ARBA" id="ARBA00022452"/>
    </source>
</evidence>
<keyword evidence="12" id="KW-0732">Signal</keyword>
<feature type="domain" description="TonB-dependent receptor plug" evidence="14">
    <location>
        <begin position="49"/>
        <end position="167"/>
    </location>
</feature>
<evidence type="ECO:0000256" key="9">
    <source>
        <dbReference type="ARBA" id="ARBA00023237"/>
    </source>
</evidence>
<dbReference type="PANTHER" id="PTHR47234">
    <property type="match status" value="1"/>
</dbReference>
<evidence type="ECO:0000259" key="14">
    <source>
        <dbReference type="Pfam" id="PF07715"/>
    </source>
</evidence>
<accession>A0ABV6IDE3</accession>
<evidence type="ECO:0000256" key="10">
    <source>
        <dbReference type="PROSITE-ProRule" id="PRU01360"/>
    </source>
</evidence>
<dbReference type="Proteomes" id="UP001589844">
    <property type="component" value="Unassembled WGS sequence"/>
</dbReference>